<dbReference type="FunFam" id="3.30.420.10:FF:000019">
    <property type="entry name" value="RNA exonuclease NEF-sp"/>
    <property type="match status" value="1"/>
</dbReference>
<dbReference type="Pfam" id="PF00929">
    <property type="entry name" value="RNase_T"/>
    <property type="match status" value="1"/>
</dbReference>
<keyword evidence="6" id="KW-0539">Nucleus</keyword>
<dbReference type="Gene3D" id="3.30.420.10">
    <property type="entry name" value="Ribonuclease H-like superfamily/Ribonuclease H"/>
    <property type="match status" value="1"/>
</dbReference>
<evidence type="ECO:0000256" key="5">
    <source>
        <dbReference type="ARBA" id="ARBA00022839"/>
    </source>
</evidence>
<dbReference type="InterPro" id="IPR036397">
    <property type="entry name" value="RNaseH_sf"/>
</dbReference>
<reference evidence="9" key="1">
    <citation type="submission" date="2020-11" db="EMBL/GenBank/DDBJ databases">
        <authorList>
            <person name="Whitehead M."/>
        </authorList>
    </citation>
    <scope>NUCLEOTIDE SEQUENCE</scope>
    <source>
        <strain evidence="9">EGII</strain>
    </source>
</reference>
<dbReference type="GO" id="GO:0004527">
    <property type="term" value="F:exonuclease activity"/>
    <property type="evidence" value="ECO:0007669"/>
    <property type="project" value="UniProtKB-KW"/>
</dbReference>
<accession>A0A811UWG0</accession>
<dbReference type="GO" id="GO:0003676">
    <property type="term" value="F:nucleic acid binding"/>
    <property type="evidence" value="ECO:0007669"/>
    <property type="project" value="InterPro"/>
</dbReference>
<comment type="caution">
    <text evidence="9">The sequence shown here is derived from an EMBL/GenBank/DDBJ whole genome shotgun (WGS) entry which is preliminary data.</text>
</comment>
<evidence type="ECO:0000256" key="1">
    <source>
        <dbReference type="ARBA" id="ARBA00004123"/>
    </source>
</evidence>
<dbReference type="InterPro" id="IPR034922">
    <property type="entry name" value="REX1-like_exo"/>
</dbReference>
<comment type="similarity">
    <text evidence="2">Belongs to the REXO1/REXO3 family.</text>
</comment>
<keyword evidence="3" id="KW-0540">Nuclease</keyword>
<organism evidence="9 10">
    <name type="scientific">Ceratitis capitata</name>
    <name type="common">Mediterranean fruit fly</name>
    <name type="synonym">Tephritis capitata</name>
    <dbReference type="NCBI Taxonomy" id="7213"/>
    <lineage>
        <taxon>Eukaryota</taxon>
        <taxon>Metazoa</taxon>
        <taxon>Ecdysozoa</taxon>
        <taxon>Arthropoda</taxon>
        <taxon>Hexapoda</taxon>
        <taxon>Insecta</taxon>
        <taxon>Pterygota</taxon>
        <taxon>Neoptera</taxon>
        <taxon>Endopterygota</taxon>
        <taxon>Diptera</taxon>
        <taxon>Brachycera</taxon>
        <taxon>Muscomorpha</taxon>
        <taxon>Tephritoidea</taxon>
        <taxon>Tephritidae</taxon>
        <taxon>Ceratitis</taxon>
        <taxon>Ceratitis</taxon>
    </lineage>
</organism>
<dbReference type="EMBL" id="CAJHJT010000034">
    <property type="protein sequence ID" value="CAD7003270.1"/>
    <property type="molecule type" value="Genomic_DNA"/>
</dbReference>
<proteinExistence type="inferred from homology"/>
<evidence type="ECO:0000256" key="3">
    <source>
        <dbReference type="ARBA" id="ARBA00022722"/>
    </source>
</evidence>
<comment type="subcellular location">
    <subcellularLocation>
        <location evidence="1">Nucleus</location>
    </subcellularLocation>
</comment>
<evidence type="ECO:0000313" key="9">
    <source>
        <dbReference type="EMBL" id="CAD7003270.1"/>
    </source>
</evidence>
<dbReference type="InterPro" id="IPR012337">
    <property type="entry name" value="RNaseH-like_sf"/>
</dbReference>
<dbReference type="GO" id="GO:0005634">
    <property type="term" value="C:nucleus"/>
    <property type="evidence" value="ECO:0007669"/>
    <property type="project" value="UniProtKB-SubCell"/>
</dbReference>
<evidence type="ECO:0000313" key="10">
    <source>
        <dbReference type="Proteomes" id="UP000606786"/>
    </source>
</evidence>
<dbReference type="PANTHER" id="PTHR12801:SF82">
    <property type="entry name" value="RNA EXONUCLEASE 5"/>
    <property type="match status" value="1"/>
</dbReference>
<keyword evidence="4" id="KW-0378">Hydrolase</keyword>
<dbReference type="OrthoDB" id="3996471at2759"/>
<dbReference type="SUPFAM" id="SSF53098">
    <property type="entry name" value="Ribonuclease H-like"/>
    <property type="match status" value="1"/>
</dbReference>
<gene>
    <name evidence="9" type="ORF">CCAP1982_LOCUS11732</name>
</gene>
<feature type="region of interest" description="Disordered" evidence="7">
    <location>
        <begin position="31"/>
        <end position="56"/>
    </location>
</feature>
<dbReference type="InterPro" id="IPR047021">
    <property type="entry name" value="REXO1/3/4-like"/>
</dbReference>
<name>A0A811UWG0_CERCA</name>
<feature type="domain" description="Exonuclease" evidence="8">
    <location>
        <begin position="376"/>
        <end position="536"/>
    </location>
</feature>
<dbReference type="InterPro" id="IPR013520">
    <property type="entry name" value="Ribonucl_H"/>
</dbReference>
<feature type="compositionally biased region" description="Polar residues" evidence="7">
    <location>
        <begin position="34"/>
        <end position="49"/>
    </location>
</feature>
<evidence type="ECO:0000256" key="2">
    <source>
        <dbReference type="ARBA" id="ARBA00006357"/>
    </source>
</evidence>
<dbReference type="CDD" id="cd06145">
    <property type="entry name" value="REX1_like"/>
    <property type="match status" value="1"/>
</dbReference>
<sequence length="706" mass="79915">MKAFASKQEERKEKKRKKLLALAKLVQMNDNDRSQAAVNHAVAQNSEETPTNDDGFVKVTHKKKSAKLVTKKQKCDLLDSDFCGEDEPETKRLKHSKKLNTDRSASSDTNEENTDGSVNHESHMSSTTESGEEQQRLELQLTAEQYKELRRQLRQRKRELENVPILRLREFGQRASLEIPQGQRTPIFLTDIQHLLMSALIGKKSPCSPDRWCFLEKPMSLSHCVVLILEGLSLYHYLSNESKFTQTNEIFQSRLEVVLPPLKEGSIVEEIAQVPLTNVQAYKLIEKHGSLESAVEMTKDPTLLVKAIFPVNGDSYMTDKSNLPASDKFPRTKLLLSALQMVDEGYPMPLRGELSNRFKDYVFTKEKYEPVTDSSPMFGIDCEMCKTVIGQNELTRVSIVNEQLETVYETLVMPTNKIVDYLTPFSGITPSIMKTVTKTIKDVQREVQELLPPDAILVGQSLNFDLNAMKMMHPYVIDTSMCFNLSGIRRRKAKLQTLAMTFLKEAIQENVDGHDSVEDSLASLKLVKMKLANSLEYGDEILTQKKRLHDIMRLASGDTFRNNLLANGNPDKRTAIIINGTLHKHIKEIITKAEEKKMQETTKQVCFYELDSNKSAINKAREIALEHTLTITNLRLSGQEFQLENVEKTMTKLDKWIGKMWRTVAHNGMFLVLMGGSMECSNGVAKIAIKKNEAGANISPTTPITV</sequence>
<evidence type="ECO:0000259" key="8">
    <source>
        <dbReference type="SMART" id="SM00479"/>
    </source>
</evidence>
<dbReference type="PANTHER" id="PTHR12801">
    <property type="entry name" value="RNA EXONUCLEASE REXO1 / RECO3 FAMILY MEMBER-RELATED"/>
    <property type="match status" value="1"/>
</dbReference>
<dbReference type="AlphaFoldDB" id="A0A811UWG0"/>
<protein>
    <submittedName>
        <fullName evidence="9">(Mediterranean fruit fly) hypothetical protein</fullName>
    </submittedName>
</protein>
<dbReference type="Proteomes" id="UP000606786">
    <property type="component" value="Unassembled WGS sequence"/>
</dbReference>
<evidence type="ECO:0000256" key="6">
    <source>
        <dbReference type="ARBA" id="ARBA00023242"/>
    </source>
</evidence>
<evidence type="ECO:0000256" key="4">
    <source>
        <dbReference type="ARBA" id="ARBA00022801"/>
    </source>
</evidence>
<keyword evidence="10" id="KW-1185">Reference proteome</keyword>
<keyword evidence="5" id="KW-0269">Exonuclease</keyword>
<evidence type="ECO:0000256" key="7">
    <source>
        <dbReference type="SAM" id="MobiDB-lite"/>
    </source>
</evidence>
<dbReference type="SMART" id="SM00479">
    <property type="entry name" value="EXOIII"/>
    <property type="match status" value="1"/>
</dbReference>
<feature type="region of interest" description="Disordered" evidence="7">
    <location>
        <begin position="80"/>
        <end position="135"/>
    </location>
</feature>